<name>A0A069PT11_9BURK</name>
<dbReference type="AlphaFoldDB" id="A0A069PT11"/>
<feature type="region of interest" description="Disordered" evidence="1">
    <location>
        <begin position="1"/>
        <end position="39"/>
    </location>
</feature>
<evidence type="ECO:0000256" key="1">
    <source>
        <dbReference type="SAM" id="MobiDB-lite"/>
    </source>
</evidence>
<feature type="compositionally biased region" description="Low complexity" evidence="1">
    <location>
        <begin position="19"/>
        <end position="29"/>
    </location>
</feature>
<dbReference type="EMBL" id="JFHC01000005">
    <property type="protein sequence ID" value="KDR43903.1"/>
    <property type="molecule type" value="Genomic_DNA"/>
</dbReference>
<organism evidence="2 3">
    <name type="scientific">Caballeronia glathei</name>
    <dbReference type="NCBI Taxonomy" id="60547"/>
    <lineage>
        <taxon>Bacteria</taxon>
        <taxon>Pseudomonadati</taxon>
        <taxon>Pseudomonadota</taxon>
        <taxon>Betaproteobacteria</taxon>
        <taxon>Burkholderiales</taxon>
        <taxon>Burkholderiaceae</taxon>
        <taxon>Caballeronia</taxon>
    </lineage>
</organism>
<evidence type="ECO:0000313" key="3">
    <source>
        <dbReference type="Proteomes" id="UP000027466"/>
    </source>
</evidence>
<gene>
    <name evidence="2" type="ORF">BG61_28930</name>
</gene>
<proteinExistence type="predicted"/>
<accession>A0A069PT11</accession>
<keyword evidence="3" id="KW-1185">Reference proteome</keyword>
<reference evidence="2 3" key="1">
    <citation type="submission" date="2014-03" db="EMBL/GenBank/DDBJ databases">
        <title>Draft Genome Sequences of Four Burkholderia Strains.</title>
        <authorList>
            <person name="Liu X.Y."/>
            <person name="Li C.X."/>
            <person name="Xu J.H."/>
        </authorList>
    </citation>
    <scope>NUCLEOTIDE SEQUENCE [LARGE SCALE GENOMIC DNA]</scope>
    <source>
        <strain evidence="2 3">DSM 50014</strain>
    </source>
</reference>
<dbReference type="Proteomes" id="UP000027466">
    <property type="component" value="Unassembled WGS sequence"/>
</dbReference>
<protein>
    <submittedName>
        <fullName evidence="2">Uncharacterized protein</fullName>
    </submittedName>
</protein>
<evidence type="ECO:0000313" key="2">
    <source>
        <dbReference type="EMBL" id="KDR43903.1"/>
    </source>
</evidence>
<comment type="caution">
    <text evidence="2">The sequence shown here is derived from an EMBL/GenBank/DDBJ whole genome shotgun (WGS) entry which is preliminary data.</text>
</comment>
<sequence length="70" mass="7565">MQGRGFAKPDRSIGVQRPCNENSNCSSNSTFRRQPEGGASRPRFAVVIAIVVVVAAVRSPGRHPTRNTSK</sequence>